<protein>
    <submittedName>
        <fullName evidence="1">Uncharacterized protein</fullName>
    </submittedName>
</protein>
<reference evidence="1" key="1">
    <citation type="journal article" date="2019" name="Sci. Rep.">
        <title>Draft genome of Tanacetum cinerariifolium, the natural source of mosquito coil.</title>
        <authorList>
            <person name="Yamashiro T."/>
            <person name="Shiraishi A."/>
            <person name="Satake H."/>
            <person name="Nakayama K."/>
        </authorList>
    </citation>
    <scope>NUCLEOTIDE SEQUENCE</scope>
</reference>
<evidence type="ECO:0000313" key="1">
    <source>
        <dbReference type="EMBL" id="GFB12930.1"/>
    </source>
</evidence>
<accession>A0A699KWP2</accession>
<dbReference type="AlphaFoldDB" id="A0A699KWP2"/>
<feature type="non-terminal residue" evidence="1">
    <location>
        <position position="236"/>
    </location>
</feature>
<comment type="caution">
    <text evidence="1">The sequence shown here is derived from an EMBL/GenBank/DDBJ whole genome shotgun (WGS) entry which is preliminary data.</text>
</comment>
<dbReference type="EMBL" id="BKCJ010558356">
    <property type="protein sequence ID" value="GFB12930.1"/>
    <property type="molecule type" value="Genomic_DNA"/>
</dbReference>
<proteinExistence type="predicted"/>
<name>A0A699KWP2_TANCI</name>
<organism evidence="1">
    <name type="scientific">Tanacetum cinerariifolium</name>
    <name type="common">Dalmatian daisy</name>
    <name type="synonym">Chrysanthemum cinerariifolium</name>
    <dbReference type="NCBI Taxonomy" id="118510"/>
    <lineage>
        <taxon>Eukaryota</taxon>
        <taxon>Viridiplantae</taxon>
        <taxon>Streptophyta</taxon>
        <taxon>Embryophyta</taxon>
        <taxon>Tracheophyta</taxon>
        <taxon>Spermatophyta</taxon>
        <taxon>Magnoliopsida</taxon>
        <taxon>eudicotyledons</taxon>
        <taxon>Gunneridae</taxon>
        <taxon>Pentapetalae</taxon>
        <taxon>asterids</taxon>
        <taxon>campanulids</taxon>
        <taxon>Asterales</taxon>
        <taxon>Asteraceae</taxon>
        <taxon>Asteroideae</taxon>
        <taxon>Anthemideae</taxon>
        <taxon>Anthemidinae</taxon>
        <taxon>Tanacetum</taxon>
    </lineage>
</organism>
<sequence>MSCVLRCSWCGGSFNGRNRWRSTNVSFEDKFVRYPDPISYDETLDFLTHLHIPRHTCVTYVGTIITMVMIVHHGYRLSMSRNRAIIKTLCQPRKQNSYDPNLCYNYNSFGFDQPPQYSIDYQEDLNQQMTNDVDDRWNKMIESGNKLMQFLGELIFQREQAANLKSTIPLNEIVSQIPSSIAITPVLPTMDPEDSLIMENEELSTIPEKESDEVIKFSVEDFVPIPSEFEDTFGGD</sequence>
<gene>
    <name evidence="1" type="ORF">Tci_684901</name>
</gene>